<dbReference type="EMBL" id="CP002833">
    <property type="protein sequence ID" value="AFI67191.1"/>
    <property type="molecule type" value="Genomic_DNA"/>
</dbReference>
<proteinExistence type="predicted"/>
<organism evidence="1 2">
    <name type="scientific">Burkholderia pseudomallei (strain 1026b)</name>
    <dbReference type="NCBI Taxonomy" id="884204"/>
    <lineage>
        <taxon>Bacteria</taxon>
        <taxon>Pseudomonadati</taxon>
        <taxon>Pseudomonadota</taxon>
        <taxon>Betaproteobacteria</taxon>
        <taxon>Burkholderiales</taxon>
        <taxon>Burkholderiaceae</taxon>
        <taxon>Burkholderia</taxon>
        <taxon>pseudomallei group</taxon>
    </lineage>
</organism>
<protein>
    <submittedName>
        <fullName evidence="1">Uncharacterized protein</fullName>
    </submittedName>
</protein>
<gene>
    <name evidence="1" type="ordered locus">BP1026B_I2599</name>
</gene>
<evidence type="ECO:0000313" key="1">
    <source>
        <dbReference type="EMBL" id="AFI67191.1"/>
    </source>
</evidence>
<reference evidence="1 2" key="1">
    <citation type="journal article" date="2012" name="PLoS ONE">
        <title>Evolution of Burkholderia pseudomallei in recurrent melioidosis.</title>
        <authorList>
            <person name="Hayden H.S."/>
            <person name="Lim R."/>
            <person name="Brittnacher M.J."/>
            <person name="Sims E.H."/>
            <person name="Ramage E.R."/>
            <person name="Fong C."/>
            <person name="Wu Z."/>
            <person name="Crist E."/>
            <person name="Chang J."/>
            <person name="Zhou Y."/>
            <person name="Radey M."/>
            <person name="Rohmer L."/>
            <person name="Haugen E."/>
            <person name="Gillett W."/>
            <person name="Wuthiekanun V."/>
            <person name="Peacock S.J."/>
            <person name="Kaul R."/>
            <person name="Miller S.I."/>
            <person name="Manoil C."/>
            <person name="Jacobs M.A."/>
        </authorList>
    </citation>
    <scope>NUCLEOTIDE SEQUENCE [LARGE SCALE GENOMIC DNA]</scope>
    <source>
        <strain evidence="1 2">1026b</strain>
    </source>
</reference>
<name>A0A0H3HMN2_BURP2</name>
<dbReference type="Proteomes" id="UP000010087">
    <property type="component" value="Chromosome 1"/>
</dbReference>
<evidence type="ECO:0000313" key="2">
    <source>
        <dbReference type="Proteomes" id="UP000010087"/>
    </source>
</evidence>
<dbReference type="KEGG" id="bpz:BP1026B_I2599"/>
<dbReference type="AlphaFoldDB" id="A0A0H3HMN2"/>
<sequence length="36" mass="3884">MPSKGPRVQSVNGWSPLQVIDFTELSLAPIFGEPVS</sequence>
<accession>A0A0H3HMN2</accession>